<reference evidence="4 5" key="1">
    <citation type="submission" date="2019-05" db="EMBL/GenBank/DDBJ databases">
        <title>Emergence of the Ug99 lineage of the wheat stem rust pathogen through somatic hybridization.</title>
        <authorList>
            <person name="Li F."/>
            <person name="Upadhyaya N.M."/>
            <person name="Sperschneider J."/>
            <person name="Matny O."/>
            <person name="Nguyen-Phuc H."/>
            <person name="Mago R."/>
            <person name="Raley C."/>
            <person name="Miller M.E."/>
            <person name="Silverstein K.A.T."/>
            <person name="Henningsen E."/>
            <person name="Hirsch C.D."/>
            <person name="Visser B."/>
            <person name="Pretorius Z.A."/>
            <person name="Steffenson B.J."/>
            <person name="Schwessinger B."/>
            <person name="Dodds P.N."/>
            <person name="Figueroa M."/>
        </authorList>
    </citation>
    <scope>NUCLEOTIDE SEQUENCE [LARGE SCALE GENOMIC DNA]</scope>
    <source>
        <strain evidence="3">21-0</strain>
        <strain evidence="2 5">Ug99</strain>
    </source>
</reference>
<feature type="region of interest" description="Disordered" evidence="1">
    <location>
        <begin position="1"/>
        <end position="22"/>
    </location>
</feature>
<evidence type="ECO:0000313" key="5">
    <source>
        <dbReference type="Proteomes" id="UP000325313"/>
    </source>
</evidence>
<keyword evidence="4" id="KW-1185">Reference proteome</keyword>
<protein>
    <submittedName>
        <fullName evidence="2">Uncharacterized protein</fullName>
    </submittedName>
</protein>
<feature type="region of interest" description="Disordered" evidence="1">
    <location>
        <begin position="103"/>
        <end position="145"/>
    </location>
</feature>
<dbReference type="EMBL" id="VDEP01000516">
    <property type="protein sequence ID" value="KAA1064085.1"/>
    <property type="molecule type" value="Genomic_DNA"/>
</dbReference>
<dbReference type="Proteomes" id="UP000324748">
    <property type="component" value="Unassembled WGS sequence"/>
</dbReference>
<name>A0A5B0LIH9_PUCGR</name>
<dbReference type="AlphaFoldDB" id="A0A5B0LIH9"/>
<accession>A0A5B0LIH9</accession>
<dbReference type="Proteomes" id="UP000325313">
    <property type="component" value="Unassembled WGS sequence"/>
</dbReference>
<sequence length="145" mass="16574">MNRRADPCHLTERPHSRPQRDRASLPVTRFVFFKRSNPSLQTNQCYQLVMLINDHDGNHHQPASRLLSRYQIWHQDSSSTSRVSQRNLVILASTLSPIPPISNTAHISPIRPNTPKPTQHLHHQSNHLPLYNHQDGPSDTSKCAS</sequence>
<evidence type="ECO:0000313" key="2">
    <source>
        <dbReference type="EMBL" id="KAA1064085.1"/>
    </source>
</evidence>
<feature type="compositionally biased region" description="Polar residues" evidence="1">
    <location>
        <begin position="135"/>
        <end position="145"/>
    </location>
</feature>
<proteinExistence type="predicted"/>
<gene>
    <name evidence="3" type="ORF">PGT21_018526</name>
    <name evidence="2" type="ORF">PGTUg99_013993</name>
</gene>
<evidence type="ECO:0000256" key="1">
    <source>
        <dbReference type="SAM" id="MobiDB-lite"/>
    </source>
</evidence>
<evidence type="ECO:0000313" key="4">
    <source>
        <dbReference type="Proteomes" id="UP000324748"/>
    </source>
</evidence>
<comment type="caution">
    <text evidence="2">The sequence shown here is derived from an EMBL/GenBank/DDBJ whole genome shotgun (WGS) entry which is preliminary data.</text>
</comment>
<evidence type="ECO:0000313" key="3">
    <source>
        <dbReference type="EMBL" id="KAA1117654.1"/>
    </source>
</evidence>
<organism evidence="2 5">
    <name type="scientific">Puccinia graminis f. sp. tritici</name>
    <dbReference type="NCBI Taxonomy" id="56615"/>
    <lineage>
        <taxon>Eukaryota</taxon>
        <taxon>Fungi</taxon>
        <taxon>Dikarya</taxon>
        <taxon>Basidiomycota</taxon>
        <taxon>Pucciniomycotina</taxon>
        <taxon>Pucciniomycetes</taxon>
        <taxon>Pucciniales</taxon>
        <taxon>Pucciniaceae</taxon>
        <taxon>Puccinia</taxon>
    </lineage>
</organism>
<dbReference type="EMBL" id="VSWC01000002">
    <property type="protein sequence ID" value="KAA1117654.1"/>
    <property type="molecule type" value="Genomic_DNA"/>
</dbReference>